<evidence type="ECO:0000313" key="3">
    <source>
        <dbReference type="EMBL" id="HIU36171.1"/>
    </source>
</evidence>
<keyword evidence="1" id="KW-1133">Transmembrane helix</keyword>
<dbReference type="AlphaFoldDB" id="A0A9D1IG92"/>
<name>A0A9D1IG92_9FIRM</name>
<accession>A0A9D1IG92</accession>
<proteinExistence type="predicted"/>
<dbReference type="InterPro" id="IPR004474">
    <property type="entry name" value="LytR_CpsA_psr"/>
</dbReference>
<evidence type="ECO:0000256" key="1">
    <source>
        <dbReference type="SAM" id="Phobius"/>
    </source>
</evidence>
<comment type="caution">
    <text evidence="3">The sequence shown here is derived from an EMBL/GenBank/DDBJ whole genome shotgun (WGS) entry which is preliminary data.</text>
</comment>
<evidence type="ECO:0000313" key="4">
    <source>
        <dbReference type="Proteomes" id="UP000824071"/>
    </source>
</evidence>
<dbReference type="Proteomes" id="UP000824071">
    <property type="component" value="Unassembled WGS sequence"/>
</dbReference>
<keyword evidence="1" id="KW-0472">Membrane</keyword>
<dbReference type="EMBL" id="DVMW01000036">
    <property type="protein sequence ID" value="HIU36171.1"/>
    <property type="molecule type" value="Genomic_DNA"/>
</dbReference>
<feature type="domain" description="Cell envelope-related transcriptional attenuator" evidence="2">
    <location>
        <begin position="125"/>
        <end position="209"/>
    </location>
</feature>
<feature type="transmembrane region" description="Helical" evidence="1">
    <location>
        <begin position="21"/>
        <end position="43"/>
    </location>
</feature>
<reference evidence="3" key="1">
    <citation type="submission" date="2020-10" db="EMBL/GenBank/DDBJ databases">
        <authorList>
            <person name="Gilroy R."/>
        </authorList>
    </citation>
    <scope>NUCLEOTIDE SEQUENCE</scope>
    <source>
        <strain evidence="3">ChiGjej1B1-19959</strain>
    </source>
</reference>
<dbReference type="Gene3D" id="3.40.630.190">
    <property type="entry name" value="LCP protein"/>
    <property type="match status" value="1"/>
</dbReference>
<evidence type="ECO:0000259" key="2">
    <source>
        <dbReference type="Pfam" id="PF03816"/>
    </source>
</evidence>
<protein>
    <recommendedName>
        <fullName evidence="2">Cell envelope-related transcriptional attenuator domain-containing protein</fullName>
    </recommendedName>
</protein>
<sequence>MRRKPKLRFTSEEKVRAKRTRAFIIAFSAFVLVFGVASVLLFLHSVDYDLHNLVSPEETTAAPEPTTANPLSGVQLQSANVFYACADETDGVLLLAMVSANSADERIEVRTLSPSQRVTYSGETLSFSEIYKKFGLAGLRESVSEALALPVDRYIRQTPAQLRRGIGEIGDVTVTVPEAIAYRGEAYSLFLDAGEQSLTGDLFVKFLRYSDAGVQAQAVCALVRQLLGAFDVNDVSDLFNSVCNQSDTNFSVLDSAAPNGLLYSYLALQDSVAVASAKEETA</sequence>
<keyword evidence="1" id="KW-0812">Transmembrane</keyword>
<organism evidence="3 4">
    <name type="scientific">Candidatus Fimenecus excrementigallinarum</name>
    <dbReference type="NCBI Taxonomy" id="2840816"/>
    <lineage>
        <taxon>Bacteria</taxon>
        <taxon>Bacillati</taxon>
        <taxon>Bacillota</taxon>
        <taxon>Clostridia</taxon>
        <taxon>Candidatus Fimenecus</taxon>
    </lineage>
</organism>
<dbReference type="Pfam" id="PF03816">
    <property type="entry name" value="LytR_cpsA_psr"/>
    <property type="match status" value="1"/>
</dbReference>
<reference evidence="3" key="2">
    <citation type="journal article" date="2021" name="PeerJ">
        <title>Extensive microbial diversity within the chicken gut microbiome revealed by metagenomics and culture.</title>
        <authorList>
            <person name="Gilroy R."/>
            <person name="Ravi A."/>
            <person name="Getino M."/>
            <person name="Pursley I."/>
            <person name="Horton D.L."/>
            <person name="Alikhan N.F."/>
            <person name="Baker D."/>
            <person name="Gharbi K."/>
            <person name="Hall N."/>
            <person name="Watson M."/>
            <person name="Adriaenssens E.M."/>
            <person name="Foster-Nyarko E."/>
            <person name="Jarju S."/>
            <person name="Secka A."/>
            <person name="Antonio M."/>
            <person name="Oren A."/>
            <person name="Chaudhuri R.R."/>
            <person name="La Ragione R."/>
            <person name="Hildebrand F."/>
            <person name="Pallen M.J."/>
        </authorList>
    </citation>
    <scope>NUCLEOTIDE SEQUENCE</scope>
    <source>
        <strain evidence="3">ChiGjej1B1-19959</strain>
    </source>
</reference>
<gene>
    <name evidence="3" type="ORF">IAC53_06180</name>
</gene>